<evidence type="ECO:0000256" key="1">
    <source>
        <dbReference type="ARBA" id="ARBA00022908"/>
    </source>
</evidence>
<proteinExistence type="predicted"/>
<dbReference type="CDD" id="cd00338">
    <property type="entry name" value="Ser_Recombinase"/>
    <property type="match status" value="1"/>
</dbReference>
<protein>
    <submittedName>
        <fullName evidence="7">Recombinase family protein</fullName>
    </submittedName>
</protein>
<dbReference type="RefSeq" id="WP_137115614.1">
    <property type="nucleotide sequence ID" value="NZ_CP032321.1"/>
</dbReference>
<accession>A0A4D8PF67</accession>
<dbReference type="InterPro" id="IPR036162">
    <property type="entry name" value="Resolvase-like_N_sf"/>
</dbReference>
<dbReference type="SUPFAM" id="SSF53041">
    <property type="entry name" value="Resolvase-like"/>
    <property type="match status" value="1"/>
</dbReference>
<reference evidence="7 8" key="1">
    <citation type="submission" date="2018-09" db="EMBL/GenBank/DDBJ databases">
        <title>Whole genome based analysis of evolution and adaptive divergence in Indian and Brazilian strains of Azospirillum brasilense.</title>
        <authorList>
            <person name="Singh C."/>
            <person name="Tripathi A.K."/>
        </authorList>
    </citation>
    <scope>NUCLEOTIDE SEQUENCE [LARGE SCALE GENOMIC DNA]</scope>
    <source>
        <strain evidence="7 8">MTCC4035</strain>
    </source>
</reference>
<dbReference type="InterPro" id="IPR006119">
    <property type="entry name" value="Resolv_N"/>
</dbReference>
<dbReference type="SMART" id="SM00857">
    <property type="entry name" value="Resolvase"/>
    <property type="match status" value="1"/>
</dbReference>
<dbReference type="InterPro" id="IPR006118">
    <property type="entry name" value="Recombinase_CS"/>
</dbReference>
<evidence type="ECO:0000256" key="2">
    <source>
        <dbReference type="ARBA" id="ARBA00023125"/>
    </source>
</evidence>
<name>A0A4D8PF67_9PROT</name>
<dbReference type="AlphaFoldDB" id="A0A4D8PF67"/>
<feature type="domain" description="Resolvase/invertase-type recombinase catalytic" evidence="6">
    <location>
        <begin position="3"/>
        <end position="144"/>
    </location>
</feature>
<dbReference type="Proteomes" id="UP000298595">
    <property type="component" value="Chromosome"/>
</dbReference>
<dbReference type="PANTHER" id="PTHR30461">
    <property type="entry name" value="DNA-INVERTASE FROM LAMBDOID PROPHAGE"/>
    <property type="match status" value="1"/>
</dbReference>
<evidence type="ECO:0000313" key="8">
    <source>
        <dbReference type="Proteomes" id="UP000298595"/>
    </source>
</evidence>
<evidence type="ECO:0000256" key="5">
    <source>
        <dbReference type="PROSITE-ProRule" id="PRU10137"/>
    </source>
</evidence>
<feature type="active site" description="O-(5'-phospho-DNA)-serine intermediate" evidence="4 5">
    <location>
        <position position="11"/>
    </location>
</feature>
<dbReference type="PANTHER" id="PTHR30461:SF2">
    <property type="entry name" value="SERINE RECOMBINASE PINE-RELATED"/>
    <property type="match status" value="1"/>
</dbReference>
<dbReference type="EMBL" id="CP032321">
    <property type="protein sequence ID" value="QCN95900.1"/>
    <property type="molecule type" value="Genomic_DNA"/>
</dbReference>
<keyword evidence="1" id="KW-0229">DNA integration</keyword>
<evidence type="ECO:0000256" key="4">
    <source>
        <dbReference type="PIRSR" id="PIRSR606118-50"/>
    </source>
</evidence>
<dbReference type="InterPro" id="IPR050639">
    <property type="entry name" value="SSR_resolvase"/>
</dbReference>
<organism evidence="7 8">
    <name type="scientific">Azospirillum argentinense</name>
    <dbReference type="NCBI Taxonomy" id="2970906"/>
    <lineage>
        <taxon>Bacteria</taxon>
        <taxon>Pseudomonadati</taxon>
        <taxon>Pseudomonadota</taxon>
        <taxon>Alphaproteobacteria</taxon>
        <taxon>Rhodospirillales</taxon>
        <taxon>Azospirillaceae</taxon>
        <taxon>Azospirillum</taxon>
    </lineage>
</organism>
<gene>
    <name evidence="7" type="ORF">D3093_11870</name>
</gene>
<evidence type="ECO:0000259" key="6">
    <source>
        <dbReference type="PROSITE" id="PS51736"/>
    </source>
</evidence>
<dbReference type="GO" id="GO:0003677">
    <property type="term" value="F:DNA binding"/>
    <property type="evidence" value="ECO:0007669"/>
    <property type="project" value="UniProtKB-KW"/>
</dbReference>
<dbReference type="PROSITE" id="PS51736">
    <property type="entry name" value="RECOMBINASES_3"/>
    <property type="match status" value="1"/>
</dbReference>
<dbReference type="KEGG" id="aare:D3093_11870"/>
<dbReference type="PROSITE" id="PS00397">
    <property type="entry name" value="RECOMBINASES_1"/>
    <property type="match status" value="1"/>
</dbReference>
<sequence>MKTAISYVRVSSQQQGRSGLGLEAQREAIARFAQAEGIEIVSTFAEVETGKGADALDRRPQLAAALAAARKAKCPVIVSKLDRLSRDVHFISGLMAQRVAFIVAELGADADPFMLHLYAALAEKERSLISERTRVALAAKKAQGVQLGNRKNLADAQAKGAAINAEKASAFAAKVLPIIDGIPGSLNTKAKELNLRGIPTATGNGAWTAKTVQRIMQRAA</sequence>
<dbReference type="GO" id="GO:0000150">
    <property type="term" value="F:DNA strand exchange activity"/>
    <property type="evidence" value="ECO:0007669"/>
    <property type="project" value="InterPro"/>
</dbReference>
<keyword evidence="2" id="KW-0238">DNA-binding</keyword>
<keyword evidence="3" id="KW-0233">DNA recombination</keyword>
<dbReference type="GO" id="GO:0015074">
    <property type="term" value="P:DNA integration"/>
    <property type="evidence" value="ECO:0007669"/>
    <property type="project" value="UniProtKB-KW"/>
</dbReference>
<evidence type="ECO:0000256" key="3">
    <source>
        <dbReference type="ARBA" id="ARBA00023172"/>
    </source>
</evidence>
<evidence type="ECO:0000313" key="7">
    <source>
        <dbReference type="EMBL" id="QCN95900.1"/>
    </source>
</evidence>
<dbReference type="Pfam" id="PF00239">
    <property type="entry name" value="Resolvase"/>
    <property type="match status" value="1"/>
</dbReference>
<dbReference type="Gene3D" id="3.40.50.1390">
    <property type="entry name" value="Resolvase, N-terminal catalytic domain"/>
    <property type="match status" value="1"/>
</dbReference>